<evidence type="ECO:0000256" key="8">
    <source>
        <dbReference type="SAM" id="Phobius"/>
    </source>
</evidence>
<keyword evidence="5 8" id="KW-0472">Membrane</keyword>
<dbReference type="EMBL" id="JAAFOW010000542">
    <property type="protein sequence ID" value="KAF5265591.1"/>
    <property type="molecule type" value="Genomic_DNA"/>
</dbReference>
<dbReference type="Gene3D" id="1.20.1250.20">
    <property type="entry name" value="MFS general substrate transporter like domains"/>
    <property type="match status" value="2"/>
</dbReference>
<proteinExistence type="predicted"/>
<dbReference type="SUPFAM" id="SSF53300">
    <property type="entry name" value="vWA-like"/>
    <property type="match status" value="1"/>
</dbReference>
<sequence>MTSRHVFTQRLKSGVLFSAPGNMLAMPEGGWGDDTPMNRSRKPKKKVKNRGLDQFSHWVAKVTPFDEPYDDIGSFTPDKDTRNSEYRPYSIPPYPEPPVRSEEAEIPEVTLCLPMLSVSLMATLDGTVAHTELVQKFHNPSDKIINAAKHVFPLYDGAVITSFECTIGDERRVRGVVKPKAQSRKEFEEAVRDRVAAPALLEEHTPEIFETSLGNIPANTTVEINITYVQELKVVMMETEATEGIALTIPMSIAPRYSKSPIEWEPASRVPEGKLDIWIKVMDNGKVNHEGCDEESGYLLQFEGSKPVEYSNMLEKDASTRTYYVWHHESEPPVLRKDFVFVIQMNEGHQIKSGAIACAADDKGLAAMRVNIRPNDLFRNAIIPQSFTGEILFLLDQSGSMGWSNGSPGYGRRLTGGRKIDVMREAMLLALSGIPSTCIFNIISWGSATVGLWGNSQPHTQENIREAKSYVSQMEANMGGTDLLRALEAVVKRRAQERESTQIIILTDGELEPEDSIQFIWKKRQLFGDKVRFFALGIGDEVSHRLVESIAECGGGYSDVVHTTQTPRWHDRLNRLLKSALEPNSWSCDIDLGSGFERKNLVDYNLAQDNAADGSNIPYIQAPFPISPLHPFSFASISFLIDLRHGGAIPKTVTINTTTLGAKRKTYELPIEISSGSNGTIHRLVAKSVLLDLQDEMKRGTSETNVAKANAENIGTTYSITSKWTSFVAVSENQPTQTVEEQKMNHYKALFDEIDIEELLNAADDDESTTSGSLSSIGYGTRQSPRMNTMGPPQVLGIMRSSESFEYGRHLESANRIPIPAPMPLHYAPPPAPVMSSRPFTHGQSAPSQRADSSFEEEEVLDHTLADTADGSPQYRVSHLTPSTAQDSPIHELMDDAPADAAKPAGVEAYAQAVARKRASKSSYPLPFRPMGNRRPRLPKDCAYDGNSDDDTAQDSPPRNAAQSASSPRTPSRDQDGQVFEPVYFKPKPAFYSPSPLTFHEKVPLPNPIVASKRLTKSIHRVMKSVEGEVADEPTVQPRADRGFIERGSSVSGNAGPWCSYHDSDHDERSQSSVDSPSPPPTVYGPLDWQFAMECQDGQGFFDLSGKTQYLHLHFCPETAKKFGPKISELLHNSTTLEQERDDISARVLDTLMMIECYKTHRAQEEDTWDLMMERAWDAVISVLGLSDDEEEMEELEELVGHLRGAMMHAHYIAATGVTDSEKDGDTVNTVRCPACNVVWRTTKRFWCPFDHDYDNEADEILNWDDFWKHQSGTEVTEVERSIRPVDISVSYTIEDIMDPDKTSTDGADNMRGSTGEQPLLSTPDMDRRIRHAFDRRVMPVVCCLYVLSYLDRGNIGNAKTAGAQEALNLSSDDWSWVLNSFYIAYILFEWTTMLWKIFPAHIYVSILCVCWGTAAMCSGAVHNMTQLIVTRIFLGIFEATFGAGAPFFLSCLYKRRELGLRMSILLGMSPLANTFASSLAYGITHIKGSLAPWRLLFIIEGAPTIAFAPVVYFFLIDSPATAKFLNEEERYFAVQRVQGPDGAKKSVNWRQIIAGILDYKNYVHSIIHFCCNFSFAALSNFLPTIVSAMGYSSINAQGLTAPAYFTAFLLCMGAAFFSDRCGNRGFVVAGFAAMATVGYGLLAGIQDIHRPGPRYAGVWLAACGIFPALCINITWLLNNQGRDSKKGAGLAITLIIGQCSSLLSSYMFPKEDAPFFVKGCAIGCGMSGAIVILALLMHFALERENKRNEELHGPLDNDAEVDAADEGEQSKNFRYLT</sequence>
<organism evidence="11 12">
    <name type="scientific">Fusarium oxysporum</name>
    <name type="common">Fusarium vascular wilt</name>
    <dbReference type="NCBI Taxonomy" id="5507"/>
    <lineage>
        <taxon>Eukaryota</taxon>
        <taxon>Fungi</taxon>
        <taxon>Dikarya</taxon>
        <taxon>Ascomycota</taxon>
        <taxon>Pezizomycotina</taxon>
        <taxon>Sordariomycetes</taxon>
        <taxon>Hypocreomycetidae</taxon>
        <taxon>Hypocreales</taxon>
        <taxon>Nectriaceae</taxon>
        <taxon>Fusarium</taxon>
        <taxon>Fusarium oxysporum species complex</taxon>
    </lineage>
</organism>
<evidence type="ECO:0000256" key="3">
    <source>
        <dbReference type="ARBA" id="ARBA00022692"/>
    </source>
</evidence>
<evidence type="ECO:0008006" key="13">
    <source>
        <dbReference type="Google" id="ProtNLM"/>
    </source>
</evidence>
<evidence type="ECO:0000313" key="11">
    <source>
        <dbReference type="EMBL" id="KAF5265591.1"/>
    </source>
</evidence>
<dbReference type="GO" id="GO:0022857">
    <property type="term" value="F:transmembrane transporter activity"/>
    <property type="evidence" value="ECO:0007669"/>
    <property type="project" value="InterPro"/>
</dbReference>
<dbReference type="InterPro" id="IPR002035">
    <property type="entry name" value="VWF_A"/>
</dbReference>
<evidence type="ECO:0000259" key="10">
    <source>
        <dbReference type="PROSITE" id="PS51468"/>
    </source>
</evidence>
<feature type="compositionally biased region" description="Polar residues" evidence="7">
    <location>
        <begin position="769"/>
        <end position="787"/>
    </location>
</feature>
<dbReference type="Pfam" id="PF07690">
    <property type="entry name" value="MFS_1"/>
    <property type="match status" value="1"/>
</dbReference>
<keyword evidence="3 8" id="KW-0812">Transmembrane</keyword>
<feature type="transmembrane region" description="Helical" evidence="8">
    <location>
        <begin position="1690"/>
        <end position="1710"/>
    </location>
</feature>
<comment type="subcellular location">
    <subcellularLocation>
        <location evidence="1">Membrane</location>
        <topology evidence="1">Multi-pass membrane protein</topology>
    </subcellularLocation>
</comment>
<feature type="compositionally biased region" description="Polar residues" evidence="7">
    <location>
        <begin position="838"/>
        <end position="852"/>
    </location>
</feature>
<dbReference type="SUPFAM" id="SSF103473">
    <property type="entry name" value="MFS general substrate transporter"/>
    <property type="match status" value="1"/>
</dbReference>
<dbReference type="SMART" id="SM00609">
    <property type="entry name" value="VIT"/>
    <property type="match status" value="1"/>
</dbReference>
<dbReference type="InterPro" id="IPR036259">
    <property type="entry name" value="MFS_trans_sf"/>
</dbReference>
<dbReference type="InterPro" id="IPR011701">
    <property type="entry name" value="MFS"/>
</dbReference>
<feature type="compositionally biased region" description="Polar residues" evidence="7">
    <location>
        <begin position="954"/>
        <end position="970"/>
    </location>
</feature>
<evidence type="ECO:0000256" key="6">
    <source>
        <dbReference type="ARBA" id="ARBA00023180"/>
    </source>
</evidence>
<evidence type="ECO:0000259" key="9">
    <source>
        <dbReference type="PROSITE" id="PS50234"/>
    </source>
</evidence>
<feature type="domain" description="VIT" evidence="10">
    <location>
        <begin position="99"/>
        <end position="230"/>
    </location>
</feature>
<feature type="compositionally biased region" description="Pro residues" evidence="7">
    <location>
        <begin position="822"/>
        <end position="833"/>
    </location>
</feature>
<feature type="transmembrane region" description="Helical" evidence="8">
    <location>
        <begin position="1716"/>
        <end position="1742"/>
    </location>
</feature>
<feature type="region of interest" description="Disordered" evidence="7">
    <location>
        <begin position="914"/>
        <end position="978"/>
    </location>
</feature>
<dbReference type="PANTHER" id="PTHR43791:SF75">
    <property type="entry name" value="TRANSPORTER, PUTATIVE (AFU_ORTHOLOGUE AFUA_2G00110)-RELATED"/>
    <property type="match status" value="1"/>
</dbReference>
<feature type="transmembrane region" description="Helical" evidence="8">
    <location>
        <begin position="1602"/>
        <end position="1619"/>
    </location>
</feature>
<dbReference type="InterPro" id="IPR013694">
    <property type="entry name" value="VIT"/>
</dbReference>
<dbReference type="Pfam" id="PF08487">
    <property type="entry name" value="VIT"/>
    <property type="match status" value="1"/>
</dbReference>
<dbReference type="Pfam" id="PF13768">
    <property type="entry name" value="VWA_3"/>
    <property type="match status" value="1"/>
</dbReference>
<feature type="compositionally biased region" description="Acidic residues" evidence="7">
    <location>
        <begin position="1758"/>
        <end position="1768"/>
    </location>
</feature>
<feature type="transmembrane region" description="Helical" evidence="8">
    <location>
        <begin position="1375"/>
        <end position="1396"/>
    </location>
</feature>
<dbReference type="InterPro" id="IPR036465">
    <property type="entry name" value="vWFA_dom_sf"/>
</dbReference>
<feature type="region of interest" description="Disordered" evidence="7">
    <location>
        <begin position="763"/>
        <end position="793"/>
    </location>
</feature>
<feature type="region of interest" description="Disordered" evidence="7">
    <location>
        <begin position="822"/>
        <end position="890"/>
    </location>
</feature>
<accession>A0A8H5AK13</accession>
<keyword evidence="4 8" id="KW-1133">Transmembrane helix</keyword>
<protein>
    <recommendedName>
        <fullName evidence="13">Major facilitator superfamily (MFS) profile domain-containing protein</fullName>
    </recommendedName>
</protein>
<feature type="region of interest" description="Disordered" evidence="7">
    <location>
        <begin position="1752"/>
        <end position="1778"/>
    </location>
</feature>
<keyword evidence="6" id="KW-0325">Glycoprotein</keyword>
<feature type="transmembrane region" description="Helical" evidence="8">
    <location>
        <begin position="1429"/>
        <end position="1453"/>
    </location>
</feature>
<evidence type="ECO:0000256" key="5">
    <source>
        <dbReference type="ARBA" id="ARBA00023136"/>
    </source>
</evidence>
<evidence type="ECO:0000313" key="12">
    <source>
        <dbReference type="Proteomes" id="UP000558688"/>
    </source>
</evidence>
<feature type="compositionally biased region" description="Basic residues" evidence="7">
    <location>
        <begin position="39"/>
        <end position="49"/>
    </location>
</feature>
<feature type="transmembrane region" description="Helical" evidence="8">
    <location>
        <begin position="1626"/>
        <end position="1646"/>
    </location>
</feature>
<name>A0A8H5AK13_FUSOX</name>
<dbReference type="Gene3D" id="3.40.50.410">
    <property type="entry name" value="von Willebrand factor, type A domain"/>
    <property type="match status" value="1"/>
</dbReference>
<dbReference type="SMART" id="SM00327">
    <property type="entry name" value="VWA"/>
    <property type="match status" value="1"/>
</dbReference>
<dbReference type="PANTHER" id="PTHR43791">
    <property type="entry name" value="PERMEASE-RELATED"/>
    <property type="match status" value="1"/>
</dbReference>
<dbReference type="PROSITE" id="PS50234">
    <property type="entry name" value="VWFA"/>
    <property type="match status" value="1"/>
</dbReference>
<feature type="region of interest" description="Disordered" evidence="7">
    <location>
        <begin position="70"/>
        <end position="100"/>
    </location>
</feature>
<feature type="transmembrane region" description="Helical" evidence="8">
    <location>
        <begin position="1658"/>
        <end position="1678"/>
    </location>
</feature>
<feature type="transmembrane region" description="Helical" evidence="8">
    <location>
        <begin position="1403"/>
        <end position="1423"/>
    </location>
</feature>
<evidence type="ECO:0000256" key="2">
    <source>
        <dbReference type="ARBA" id="ARBA00022448"/>
    </source>
</evidence>
<feature type="transmembrane region" description="Helical" evidence="8">
    <location>
        <begin position="1496"/>
        <end position="1516"/>
    </location>
</feature>
<feature type="region of interest" description="Disordered" evidence="7">
    <location>
        <begin position="1046"/>
        <end position="1081"/>
    </location>
</feature>
<feature type="region of interest" description="Disordered" evidence="7">
    <location>
        <begin position="27"/>
        <end position="50"/>
    </location>
</feature>
<comment type="caution">
    <text evidence="11">The sequence shown here is derived from an EMBL/GenBank/DDBJ whole genome shotgun (WGS) entry which is preliminary data.</text>
</comment>
<keyword evidence="2" id="KW-0813">Transport</keyword>
<dbReference type="FunFam" id="1.20.1250.20:FF:000018">
    <property type="entry name" value="MFS transporter permease"/>
    <property type="match status" value="1"/>
</dbReference>
<evidence type="ECO:0000256" key="4">
    <source>
        <dbReference type="ARBA" id="ARBA00022989"/>
    </source>
</evidence>
<feature type="transmembrane region" description="Helical" evidence="8">
    <location>
        <begin position="1567"/>
        <end position="1590"/>
    </location>
</feature>
<dbReference type="GO" id="GO:0016020">
    <property type="term" value="C:membrane"/>
    <property type="evidence" value="ECO:0007669"/>
    <property type="project" value="UniProtKB-SubCell"/>
</dbReference>
<dbReference type="PROSITE" id="PS51468">
    <property type="entry name" value="VIT"/>
    <property type="match status" value="1"/>
</dbReference>
<evidence type="ECO:0000256" key="1">
    <source>
        <dbReference type="ARBA" id="ARBA00004141"/>
    </source>
</evidence>
<gene>
    <name evidence="11" type="ORF">FOXYS1_3589</name>
</gene>
<dbReference type="Proteomes" id="UP000558688">
    <property type="component" value="Unassembled WGS sequence"/>
</dbReference>
<evidence type="ECO:0000256" key="7">
    <source>
        <dbReference type="SAM" id="MobiDB-lite"/>
    </source>
</evidence>
<dbReference type="FunFam" id="1.20.1250.20:FF:000013">
    <property type="entry name" value="MFS general substrate transporter"/>
    <property type="match status" value="1"/>
</dbReference>
<reference evidence="11" key="1">
    <citation type="submission" date="2020-02" db="EMBL/GenBank/DDBJ databases">
        <title>Identification and distribution of gene clusters putatively required for synthesis of sphingolipid metabolism inhibitors in phylogenetically diverse species of the filamentous fungus Fusarium.</title>
        <authorList>
            <person name="Kim H.-S."/>
            <person name="Busman M."/>
            <person name="Brown D.W."/>
            <person name="Divon H."/>
            <person name="Uhlig S."/>
            <person name="Proctor R.H."/>
        </authorList>
    </citation>
    <scope>NUCLEOTIDE SEQUENCE [LARGE SCALE GENOMIC DNA]</scope>
    <source>
        <strain evidence="11">NRRL 39464</strain>
    </source>
</reference>
<feature type="transmembrane region" description="Helical" evidence="8">
    <location>
        <begin position="1465"/>
        <end position="1484"/>
    </location>
</feature>
<feature type="domain" description="VWFA" evidence="9">
    <location>
        <begin position="390"/>
        <end position="581"/>
    </location>
</feature>